<protein>
    <submittedName>
        <fullName evidence="3">Putative tricarboxylic transport membrane protein</fullName>
    </submittedName>
</protein>
<dbReference type="GeneID" id="34232953"/>
<dbReference type="Proteomes" id="UP000199002">
    <property type="component" value="Unassembled WGS sequence"/>
</dbReference>
<gene>
    <name evidence="3" type="ORF">SAMN05421875_10723</name>
</gene>
<keyword evidence="4" id="KW-1185">Reference proteome</keyword>
<feature type="transmembrane region" description="Helical" evidence="1">
    <location>
        <begin position="111"/>
        <end position="134"/>
    </location>
</feature>
<evidence type="ECO:0000313" key="3">
    <source>
        <dbReference type="EMBL" id="SEA19476.1"/>
    </source>
</evidence>
<name>A0A1H3Z6Z5_9BURK</name>
<feature type="transmembrane region" description="Helical" evidence="1">
    <location>
        <begin position="30"/>
        <end position="50"/>
    </location>
</feature>
<dbReference type="InterPro" id="IPR009936">
    <property type="entry name" value="DUF1468"/>
</dbReference>
<dbReference type="STRING" id="592050.SAMN05421875_10723"/>
<dbReference type="RefSeq" id="WP_092697707.1">
    <property type="nucleotide sequence ID" value="NZ_CAXIQW010000040.1"/>
</dbReference>
<evidence type="ECO:0000313" key="4">
    <source>
        <dbReference type="Proteomes" id="UP000199002"/>
    </source>
</evidence>
<accession>A0A1H3Z6Z5</accession>
<dbReference type="EMBL" id="FNQJ01000007">
    <property type="protein sequence ID" value="SEA19476.1"/>
    <property type="molecule type" value="Genomic_DNA"/>
</dbReference>
<feature type="domain" description="DUF1468" evidence="2">
    <location>
        <begin position="31"/>
        <end position="179"/>
    </location>
</feature>
<evidence type="ECO:0000256" key="1">
    <source>
        <dbReference type="SAM" id="Phobius"/>
    </source>
</evidence>
<keyword evidence="1" id="KW-0472">Membrane</keyword>
<proteinExistence type="predicted"/>
<sequence>MSDPTTPLSSDPGAIPGIASNLPAVRMQTVVGAGVLLTALALALGALDIPSNAGYGGVGPNFLPWLVAAVLGLCGCVLLWEARTGGFHAMEEPNGAARADKPAWVWVSTGLLLNAALITTVGFILSCTLCYVLAVQGLRRAAGQNAGTARTWAVDGLTGVLISAPVYWTFTQFLAINLPGLTQTGWL</sequence>
<feature type="transmembrane region" description="Helical" evidence="1">
    <location>
        <begin position="62"/>
        <end position="80"/>
    </location>
</feature>
<reference evidence="4" key="1">
    <citation type="submission" date="2016-10" db="EMBL/GenBank/DDBJ databases">
        <authorList>
            <person name="Varghese N."/>
            <person name="Submissions S."/>
        </authorList>
    </citation>
    <scope>NUCLEOTIDE SEQUENCE [LARGE SCALE GENOMIC DNA]</scope>
    <source>
        <strain evidence="4">DSM 25157</strain>
    </source>
</reference>
<dbReference type="Pfam" id="PF07331">
    <property type="entry name" value="TctB"/>
    <property type="match status" value="1"/>
</dbReference>
<organism evidence="3 4">
    <name type="scientific">Acidovorax soli</name>
    <dbReference type="NCBI Taxonomy" id="592050"/>
    <lineage>
        <taxon>Bacteria</taxon>
        <taxon>Pseudomonadati</taxon>
        <taxon>Pseudomonadota</taxon>
        <taxon>Betaproteobacteria</taxon>
        <taxon>Burkholderiales</taxon>
        <taxon>Comamonadaceae</taxon>
        <taxon>Acidovorax</taxon>
    </lineage>
</organism>
<dbReference type="AlphaFoldDB" id="A0A1H3Z6Z5"/>
<keyword evidence="1" id="KW-1133">Transmembrane helix</keyword>
<keyword evidence="1" id="KW-0812">Transmembrane</keyword>
<evidence type="ECO:0000259" key="2">
    <source>
        <dbReference type="Pfam" id="PF07331"/>
    </source>
</evidence>